<evidence type="ECO:0000256" key="1">
    <source>
        <dbReference type="SAM" id="MobiDB-lite"/>
    </source>
</evidence>
<proteinExistence type="predicted"/>
<dbReference type="EMBL" id="OX597827">
    <property type="protein sequence ID" value="CAI9732638.1"/>
    <property type="molecule type" value="Genomic_DNA"/>
</dbReference>
<gene>
    <name evidence="2" type="ORF">OCTVUL_1B017262</name>
</gene>
<evidence type="ECO:0000313" key="3">
    <source>
        <dbReference type="Proteomes" id="UP001162480"/>
    </source>
</evidence>
<organism evidence="2 3">
    <name type="scientific">Octopus vulgaris</name>
    <name type="common">Common octopus</name>
    <dbReference type="NCBI Taxonomy" id="6645"/>
    <lineage>
        <taxon>Eukaryota</taxon>
        <taxon>Metazoa</taxon>
        <taxon>Spiralia</taxon>
        <taxon>Lophotrochozoa</taxon>
        <taxon>Mollusca</taxon>
        <taxon>Cephalopoda</taxon>
        <taxon>Coleoidea</taxon>
        <taxon>Octopodiformes</taxon>
        <taxon>Octopoda</taxon>
        <taxon>Incirrata</taxon>
        <taxon>Octopodidae</taxon>
        <taxon>Octopus</taxon>
    </lineage>
</organism>
<name>A0AA36FFG6_OCTVU</name>
<feature type="compositionally biased region" description="Basic and acidic residues" evidence="1">
    <location>
        <begin position="17"/>
        <end position="31"/>
    </location>
</feature>
<sequence>MAVNLESRSSKTTPKVRNLEHSRDSRLQEEKKRGKILVIWERTEIKLINKVSNVECENIGMDERNKTGNLEYNAKKRWTIINTVIVQYQLHKFNPILT</sequence>
<feature type="region of interest" description="Disordered" evidence="1">
    <location>
        <begin position="1"/>
        <end position="31"/>
    </location>
</feature>
<reference evidence="2" key="1">
    <citation type="submission" date="2023-08" db="EMBL/GenBank/DDBJ databases">
        <authorList>
            <person name="Alioto T."/>
            <person name="Alioto T."/>
            <person name="Gomez Garrido J."/>
        </authorList>
    </citation>
    <scope>NUCLEOTIDE SEQUENCE</scope>
</reference>
<dbReference type="AlphaFoldDB" id="A0AA36FFG6"/>
<protein>
    <submittedName>
        <fullName evidence="2">Uncharacterized protein</fullName>
    </submittedName>
</protein>
<accession>A0AA36FFG6</accession>
<dbReference type="Proteomes" id="UP001162480">
    <property type="component" value="Chromosome 14"/>
</dbReference>
<feature type="compositionally biased region" description="Polar residues" evidence="1">
    <location>
        <begin position="1"/>
        <end position="15"/>
    </location>
</feature>
<keyword evidence="3" id="KW-1185">Reference proteome</keyword>
<evidence type="ECO:0000313" key="2">
    <source>
        <dbReference type="EMBL" id="CAI9732638.1"/>
    </source>
</evidence>